<keyword evidence="1" id="KW-0812">Transmembrane</keyword>
<protein>
    <submittedName>
        <fullName evidence="2">Uncharacterized protein</fullName>
    </submittedName>
</protein>
<feature type="transmembrane region" description="Helical" evidence="1">
    <location>
        <begin position="6"/>
        <end position="27"/>
    </location>
</feature>
<evidence type="ECO:0000313" key="2">
    <source>
        <dbReference type="EMBL" id="BDQ36315.1"/>
    </source>
</evidence>
<dbReference type="Proteomes" id="UP001317742">
    <property type="component" value="Chromosome"/>
</dbReference>
<organism evidence="2 3">
    <name type="scientific">Pseudodesulfovibrio nedwellii</name>
    <dbReference type="NCBI Taxonomy" id="2973072"/>
    <lineage>
        <taxon>Bacteria</taxon>
        <taxon>Pseudomonadati</taxon>
        <taxon>Thermodesulfobacteriota</taxon>
        <taxon>Desulfovibrionia</taxon>
        <taxon>Desulfovibrionales</taxon>
        <taxon>Desulfovibrionaceae</taxon>
    </lineage>
</organism>
<evidence type="ECO:0000313" key="3">
    <source>
        <dbReference type="Proteomes" id="UP001317742"/>
    </source>
</evidence>
<gene>
    <name evidence="2" type="ORF">SYK_06750</name>
</gene>
<name>A0ABN6RZ89_9BACT</name>
<reference evidence="2 3" key="1">
    <citation type="submission" date="2022-08" db="EMBL/GenBank/DDBJ databases">
        <title>Genome Sequence of the sulphate-reducing bacterium, Pseudodesulfovibrio sp. SYK.</title>
        <authorList>
            <person name="Kondo R."/>
            <person name="Kataoka T."/>
        </authorList>
    </citation>
    <scope>NUCLEOTIDE SEQUENCE [LARGE SCALE GENOMIC DNA]</scope>
    <source>
        <strain evidence="2 3">SYK</strain>
    </source>
</reference>
<accession>A0ABN6RZ89</accession>
<keyword evidence="1" id="KW-0472">Membrane</keyword>
<sequence length="109" mass="12398">MTETLFANTALTVSATVGSSGFVLWLLKKLIEKLFGDLSEKVDATAADTKEQITRVHERIDRYEEAQRLCQLNLHQHFASKKDVERLDIKTDHNTERLVAVETTLKAKQ</sequence>
<dbReference type="RefSeq" id="WP_281762230.1">
    <property type="nucleotide sequence ID" value="NZ_AP026709.1"/>
</dbReference>
<dbReference type="EMBL" id="AP026709">
    <property type="protein sequence ID" value="BDQ36315.1"/>
    <property type="molecule type" value="Genomic_DNA"/>
</dbReference>
<evidence type="ECO:0000256" key="1">
    <source>
        <dbReference type="SAM" id="Phobius"/>
    </source>
</evidence>
<keyword evidence="1" id="KW-1133">Transmembrane helix</keyword>
<proteinExistence type="predicted"/>
<keyword evidence="3" id="KW-1185">Reference proteome</keyword>